<dbReference type="Proteomes" id="UP000646911">
    <property type="component" value="Unassembled WGS sequence"/>
</dbReference>
<keyword evidence="1" id="KW-0812">Transmembrane</keyword>
<evidence type="ECO:0000313" key="3">
    <source>
        <dbReference type="Proteomes" id="UP000646911"/>
    </source>
</evidence>
<evidence type="ECO:0000256" key="1">
    <source>
        <dbReference type="SAM" id="Phobius"/>
    </source>
</evidence>
<keyword evidence="1" id="KW-0472">Membrane</keyword>
<dbReference type="EMBL" id="JACOFX010000004">
    <property type="protein sequence ID" value="MBC3907926.1"/>
    <property type="molecule type" value="Genomic_DNA"/>
</dbReference>
<feature type="transmembrane region" description="Helical" evidence="1">
    <location>
        <begin position="37"/>
        <end position="57"/>
    </location>
</feature>
<dbReference type="RefSeq" id="WP_186953482.1">
    <property type="nucleotide sequence ID" value="NZ_JACOFX010000004.1"/>
</dbReference>
<evidence type="ECO:0000313" key="2">
    <source>
        <dbReference type="EMBL" id="MBC3907926.1"/>
    </source>
</evidence>
<keyword evidence="3" id="KW-1185">Reference proteome</keyword>
<protein>
    <submittedName>
        <fullName evidence="2">Uncharacterized protein</fullName>
    </submittedName>
</protein>
<gene>
    <name evidence="2" type="ORF">H8L47_10135</name>
</gene>
<keyword evidence="1" id="KW-1133">Transmembrane helix</keyword>
<organism evidence="2 3">
    <name type="scientific">Undibacterium umbellatum</name>
    <dbReference type="NCBI Taxonomy" id="2762300"/>
    <lineage>
        <taxon>Bacteria</taxon>
        <taxon>Pseudomonadati</taxon>
        <taxon>Pseudomonadota</taxon>
        <taxon>Betaproteobacteria</taxon>
        <taxon>Burkholderiales</taxon>
        <taxon>Oxalobacteraceae</taxon>
        <taxon>Undibacterium</taxon>
    </lineage>
</organism>
<sequence>MLKRIMHLITIPLIRNILIAWFLFYLIAITFSAQYMINILGLPVVVWFIYSFFAGLFSETRRHSKLVAEIQQFSGVNSAKCADVCDHDGLAVNYDTKSIFIIDEGKSKSFACADVLFYEVVDNSIRGMKDPEIAGGGNGGFATLKRWLTYSDAIGRVKFWINDAEHSVITIAVSKKNIIDQLHHFALSNGMKLKT</sequence>
<feature type="transmembrane region" description="Helical" evidence="1">
    <location>
        <begin position="12"/>
        <end position="31"/>
    </location>
</feature>
<proteinExistence type="predicted"/>
<reference evidence="2 3" key="1">
    <citation type="submission" date="2020-08" db="EMBL/GenBank/DDBJ databases">
        <title>Novel species isolated from subtropical streams in China.</title>
        <authorList>
            <person name="Lu H."/>
        </authorList>
    </citation>
    <scope>NUCLEOTIDE SEQUENCE [LARGE SCALE GENOMIC DNA]</scope>
    <source>
        <strain evidence="2 3">NL8W</strain>
    </source>
</reference>
<name>A0ABR6Z826_9BURK</name>
<comment type="caution">
    <text evidence="2">The sequence shown here is derived from an EMBL/GenBank/DDBJ whole genome shotgun (WGS) entry which is preliminary data.</text>
</comment>
<accession>A0ABR6Z826</accession>